<sequence>METLRPPRRRGRAVGRLLLIRAAIAVPLLAVISVALFALASLSPFDPLAGYLGANYQSASQAQREAARAAYGVDASWWSAWWHWISGLAAGDLGFSATQSRPTSEVLAEGLPFTVGLSAAALIAAAVLAIALGGIAGMRTGGVLDRVVTGAATALAATPPFVVSLVLVAVFAVGLRALPTSGARVPGEPYTAAGLASHAVLPLVALALSQVPWLLLSMRAAVADAAGSDAVRGARARGVSGVRLLRGHIGPVSILPTLALLGTRLPEVIAGAAVVETVFGWPGVAAALVDSAIALDFPLFAALSVLAAAAVLVGSALSDAAALWLDPRIELAG</sequence>
<dbReference type="SUPFAM" id="SSF161098">
    <property type="entry name" value="MetI-like"/>
    <property type="match status" value="1"/>
</dbReference>
<evidence type="ECO:0000256" key="2">
    <source>
        <dbReference type="ARBA" id="ARBA00022448"/>
    </source>
</evidence>
<organism evidence="9 10">
    <name type="scientific">Tsukamurella strandjordii</name>
    <dbReference type="NCBI Taxonomy" id="147577"/>
    <lineage>
        <taxon>Bacteria</taxon>
        <taxon>Bacillati</taxon>
        <taxon>Actinomycetota</taxon>
        <taxon>Actinomycetes</taxon>
        <taxon>Mycobacteriales</taxon>
        <taxon>Tsukamurellaceae</taxon>
        <taxon>Tsukamurella</taxon>
    </lineage>
</organism>
<evidence type="ECO:0000256" key="1">
    <source>
        <dbReference type="ARBA" id="ARBA00004651"/>
    </source>
</evidence>
<dbReference type="RefSeq" id="WP_255585807.1">
    <property type="nucleotide sequence ID" value="NZ_BAAAII010000005.1"/>
</dbReference>
<dbReference type="AlphaFoldDB" id="A0AA90S7M9"/>
<comment type="similarity">
    <text evidence="7">Belongs to the binding-protein-dependent transport system permease family.</text>
</comment>
<evidence type="ECO:0000256" key="3">
    <source>
        <dbReference type="ARBA" id="ARBA00022475"/>
    </source>
</evidence>
<proteinExistence type="inferred from homology"/>
<evidence type="ECO:0000313" key="9">
    <source>
        <dbReference type="EMBL" id="MDP0397550.1"/>
    </source>
</evidence>
<dbReference type="GO" id="GO:0005886">
    <property type="term" value="C:plasma membrane"/>
    <property type="evidence" value="ECO:0007669"/>
    <property type="project" value="UniProtKB-SubCell"/>
</dbReference>
<evidence type="ECO:0000259" key="8">
    <source>
        <dbReference type="PROSITE" id="PS50928"/>
    </source>
</evidence>
<gene>
    <name evidence="9" type="ORF">Q7X28_06380</name>
</gene>
<protein>
    <submittedName>
        <fullName evidence="9">ABC transporter permease</fullName>
    </submittedName>
</protein>
<feature type="transmembrane region" description="Helical" evidence="7">
    <location>
        <begin position="111"/>
        <end position="135"/>
    </location>
</feature>
<feature type="transmembrane region" description="Helical" evidence="7">
    <location>
        <begin position="18"/>
        <end position="42"/>
    </location>
</feature>
<name>A0AA90S7M9_9ACTN</name>
<dbReference type="Proteomes" id="UP001178281">
    <property type="component" value="Unassembled WGS sequence"/>
</dbReference>
<evidence type="ECO:0000256" key="4">
    <source>
        <dbReference type="ARBA" id="ARBA00022692"/>
    </source>
</evidence>
<dbReference type="InterPro" id="IPR000515">
    <property type="entry name" value="MetI-like"/>
</dbReference>
<reference evidence="9" key="1">
    <citation type="submission" date="2023-08" db="EMBL/GenBank/DDBJ databases">
        <title>The draft genome of Tsukamurella strandjordii strain 050030.</title>
        <authorList>
            <person name="Zhao F."/>
            <person name="Feng Y."/>
            <person name="Zong Z."/>
        </authorList>
    </citation>
    <scope>NUCLEOTIDE SEQUENCE</scope>
    <source>
        <strain evidence="9">050030</strain>
    </source>
</reference>
<evidence type="ECO:0000313" key="10">
    <source>
        <dbReference type="Proteomes" id="UP001178281"/>
    </source>
</evidence>
<evidence type="ECO:0000256" key="6">
    <source>
        <dbReference type="ARBA" id="ARBA00023136"/>
    </source>
</evidence>
<dbReference type="PROSITE" id="PS50928">
    <property type="entry name" value="ABC_TM1"/>
    <property type="match status" value="1"/>
</dbReference>
<keyword evidence="4 7" id="KW-0812">Transmembrane</keyword>
<feature type="transmembrane region" description="Helical" evidence="7">
    <location>
        <begin position="268"/>
        <end position="289"/>
    </location>
</feature>
<feature type="transmembrane region" description="Helical" evidence="7">
    <location>
        <begin position="195"/>
        <end position="216"/>
    </location>
</feature>
<comment type="caution">
    <text evidence="9">The sequence shown here is derived from an EMBL/GenBank/DDBJ whole genome shotgun (WGS) entry which is preliminary data.</text>
</comment>
<dbReference type="PANTHER" id="PTHR43163:SF9">
    <property type="entry name" value="ABC TRANSPORTER PERMEASE PROTEIN"/>
    <property type="match status" value="1"/>
</dbReference>
<dbReference type="EMBL" id="JAUTIX010000002">
    <property type="protein sequence ID" value="MDP0397550.1"/>
    <property type="molecule type" value="Genomic_DNA"/>
</dbReference>
<feature type="transmembrane region" description="Helical" evidence="7">
    <location>
        <begin position="301"/>
        <end position="325"/>
    </location>
</feature>
<keyword evidence="6 7" id="KW-0472">Membrane</keyword>
<feature type="domain" description="ABC transmembrane type-1" evidence="8">
    <location>
        <begin position="111"/>
        <end position="318"/>
    </location>
</feature>
<keyword evidence="10" id="KW-1185">Reference proteome</keyword>
<keyword evidence="5 7" id="KW-1133">Transmembrane helix</keyword>
<feature type="transmembrane region" description="Helical" evidence="7">
    <location>
        <begin position="147"/>
        <end position="175"/>
    </location>
</feature>
<dbReference type="PANTHER" id="PTHR43163">
    <property type="entry name" value="DIPEPTIDE TRANSPORT SYSTEM PERMEASE PROTEIN DPPB-RELATED"/>
    <property type="match status" value="1"/>
</dbReference>
<accession>A0AA90S7M9</accession>
<keyword evidence="2 7" id="KW-0813">Transport</keyword>
<keyword evidence="3" id="KW-1003">Cell membrane</keyword>
<dbReference type="CDD" id="cd06261">
    <property type="entry name" value="TM_PBP2"/>
    <property type="match status" value="1"/>
</dbReference>
<evidence type="ECO:0000256" key="5">
    <source>
        <dbReference type="ARBA" id="ARBA00022989"/>
    </source>
</evidence>
<dbReference type="Pfam" id="PF00528">
    <property type="entry name" value="BPD_transp_1"/>
    <property type="match status" value="1"/>
</dbReference>
<dbReference type="GO" id="GO:0055085">
    <property type="term" value="P:transmembrane transport"/>
    <property type="evidence" value="ECO:0007669"/>
    <property type="project" value="InterPro"/>
</dbReference>
<evidence type="ECO:0000256" key="7">
    <source>
        <dbReference type="RuleBase" id="RU363032"/>
    </source>
</evidence>
<comment type="subcellular location">
    <subcellularLocation>
        <location evidence="1 7">Cell membrane</location>
        <topology evidence="1 7">Multi-pass membrane protein</topology>
    </subcellularLocation>
</comment>
<dbReference type="InterPro" id="IPR035906">
    <property type="entry name" value="MetI-like_sf"/>
</dbReference>
<dbReference type="Gene3D" id="1.10.3720.10">
    <property type="entry name" value="MetI-like"/>
    <property type="match status" value="1"/>
</dbReference>